<proteinExistence type="inferred from homology"/>
<evidence type="ECO:0000256" key="1">
    <source>
        <dbReference type="ARBA" id="ARBA00004251"/>
    </source>
</evidence>
<accession>A0ABD1W776</accession>
<dbReference type="PROSITE" id="PS00108">
    <property type="entry name" value="PROTEIN_KINASE_ST"/>
    <property type="match status" value="1"/>
</dbReference>
<evidence type="ECO:0000256" key="2">
    <source>
        <dbReference type="ARBA" id="ARBA00008684"/>
    </source>
</evidence>
<dbReference type="AlphaFoldDB" id="A0ABD1W776"/>
<dbReference type="InterPro" id="IPR011009">
    <property type="entry name" value="Kinase-like_dom_sf"/>
</dbReference>
<dbReference type="PANTHER" id="PTHR27008:SF592">
    <property type="entry name" value="LEUCINE-RICH REPEAT RECEPTOR-LIKE PROTEIN KINASE FAMILY PROTEIN-RELATED"/>
    <property type="match status" value="1"/>
</dbReference>
<evidence type="ECO:0000256" key="13">
    <source>
        <dbReference type="ARBA" id="ARBA00022741"/>
    </source>
</evidence>
<evidence type="ECO:0000256" key="15">
    <source>
        <dbReference type="ARBA" id="ARBA00022840"/>
    </source>
</evidence>
<dbReference type="InterPro" id="IPR055414">
    <property type="entry name" value="LRR_R13L4/SHOC2-like"/>
</dbReference>
<comment type="similarity">
    <text evidence="2">Belongs to the protein kinase superfamily. Ser/Thr protein kinase family.</text>
</comment>
<dbReference type="Pfam" id="PF08263">
    <property type="entry name" value="LRRNT_2"/>
    <property type="match status" value="1"/>
</dbReference>
<comment type="caution">
    <text evidence="26">The sequence shown here is derived from an EMBL/GenBank/DDBJ whole genome shotgun (WGS) entry which is preliminary data.</text>
</comment>
<sequence>MAHAKKSFRPGFFVSLLWLMHFTASSYATTTNETDRQALLDIKNLITQDPFQALNSWNDSIHFCNWPGITCSNLHQRVSVLNISSLKLVGPLSPSVGNLSFLGNLSIQDNGFHGEIPQEIGKLFRLQYFRSANNSFEGEFPINLTRCIKLQFIDLRGNRLRGRIPDELNTLSRLRVLKLLRNYFSGKIPPSLGNLSSLEFLALNKNNLEGSVPIELGKLSKLYYLALSSNNLSGIFPVEIFNISSIQTLSITNNRLSGHFPESVGVTLPKLTEFLADINQFSGSIPASFGNASRLTKLSIGNNSLTGPIPRSIGSLQEIHLLHFGHNPLGTDINFITSLTNCTSLQLLSLSSTQIGGVLPNSIVNLSTTLEYLWLNDNYISGSLPEGIHNYLNLVFLDVSMNGLTGNLPNSIGQLTNLQEVHLYQNKFSGVIPSSVGNITNLQILILEDNLLGGSIPVSLGNCTILQGLHLAKNQLTGFLPREVILSSLTIGLILAENQLTGSLPSEMGKLKDLVSLDISKNKFSGLIPDSLGDCLTLEELHMEGNNFVGTIPSSLGHLKSTQIIDLSRNNLSGTIPASLGNLRLTQNLNLSFNMLEGEVPTQGVFTNISVFSVLGNEKLCGGIKTLNLPACPSVPKKRSDKVAIILAITVPLFIILLIACIYAKWQAKSSKHTLQSKSTDENPYPRISYAEIFQTTNGFSFENMIGEGRYGCVYKGVLSPGEQNVAIKVLKLQERGATKSFLAECDALRNLRHRNLVKIVTTCSSVDLRGNDFKALIYEYMPKGSLETWLHPISPEHSEIQKLNLLLRLNVAIDVTSALDYLHHHSKTPIIHCDLKPSNILLDDDLCAHLSDFGIARFLSPPESTSTSNGSSIGFGGTIGYVAPEYGIGGGVSTKGDMYSFGILLLELFTGKRPTHSMFTVNSSLHNYVKTALPNLVMKIVDPHMLMTEENGEKMIDQMSDDSKTIVEECLLHVFRLGVICSSELPEERMDSRDVIRELQAIKKAFLQLQAKKSERKEDIHDKIGAYVV</sequence>
<dbReference type="SUPFAM" id="SSF52058">
    <property type="entry name" value="L domain-like"/>
    <property type="match status" value="2"/>
</dbReference>
<dbReference type="PANTHER" id="PTHR27008">
    <property type="entry name" value="OS04G0122200 PROTEIN"/>
    <property type="match status" value="1"/>
</dbReference>
<dbReference type="PROSITE" id="PS50011">
    <property type="entry name" value="PROTEIN_KINASE_DOM"/>
    <property type="match status" value="1"/>
</dbReference>
<comment type="catalytic activity">
    <reaction evidence="20">
        <text>L-threonyl-[protein] + ATP = O-phospho-L-threonyl-[protein] + ADP + H(+)</text>
        <dbReference type="Rhea" id="RHEA:46608"/>
        <dbReference type="Rhea" id="RHEA-COMP:11060"/>
        <dbReference type="Rhea" id="RHEA-COMP:11605"/>
        <dbReference type="ChEBI" id="CHEBI:15378"/>
        <dbReference type="ChEBI" id="CHEBI:30013"/>
        <dbReference type="ChEBI" id="CHEBI:30616"/>
        <dbReference type="ChEBI" id="CHEBI:61977"/>
        <dbReference type="ChEBI" id="CHEBI:456216"/>
        <dbReference type="EC" id="2.7.11.1"/>
    </reaction>
</comment>
<evidence type="ECO:0000256" key="23">
    <source>
        <dbReference type="SAM" id="Phobius"/>
    </source>
</evidence>
<dbReference type="GO" id="GO:0004674">
    <property type="term" value="F:protein serine/threonine kinase activity"/>
    <property type="evidence" value="ECO:0007669"/>
    <property type="project" value="UniProtKB-KW"/>
</dbReference>
<keyword evidence="15 22" id="KW-0067">ATP-binding</keyword>
<dbReference type="Gene3D" id="1.10.510.10">
    <property type="entry name" value="Transferase(Phosphotransferase) domain 1"/>
    <property type="match status" value="1"/>
</dbReference>
<protein>
    <recommendedName>
        <fullName evidence="4">non-specific serine/threonine protein kinase</fullName>
        <ecNumber evidence="4">2.7.11.1</ecNumber>
    </recommendedName>
</protein>
<evidence type="ECO:0000256" key="8">
    <source>
        <dbReference type="ARBA" id="ARBA00022614"/>
    </source>
</evidence>
<keyword evidence="27" id="KW-1185">Reference proteome</keyword>
<keyword evidence="10 23" id="KW-0812">Transmembrane</keyword>
<dbReference type="FunFam" id="3.30.200.20:FF:000432">
    <property type="entry name" value="LRR receptor-like serine/threonine-protein kinase EFR"/>
    <property type="match status" value="1"/>
</dbReference>
<evidence type="ECO:0000256" key="6">
    <source>
        <dbReference type="ARBA" id="ARBA00022527"/>
    </source>
</evidence>
<dbReference type="FunFam" id="3.80.10.10:FF:001158">
    <property type="entry name" value="Leucine-rich repeat protein kinase family protein"/>
    <property type="match status" value="1"/>
</dbReference>
<keyword evidence="9" id="KW-0808">Transferase</keyword>
<evidence type="ECO:0000256" key="19">
    <source>
        <dbReference type="ARBA" id="ARBA00023180"/>
    </source>
</evidence>
<dbReference type="Gene3D" id="3.80.10.10">
    <property type="entry name" value="Ribonuclease Inhibitor"/>
    <property type="match status" value="3"/>
</dbReference>
<evidence type="ECO:0000256" key="5">
    <source>
        <dbReference type="ARBA" id="ARBA00022475"/>
    </source>
</evidence>
<keyword evidence="14" id="KW-0418">Kinase</keyword>
<dbReference type="FunFam" id="3.80.10.10:FF:000275">
    <property type="entry name" value="Leucine-rich repeat receptor-like protein kinase"/>
    <property type="match status" value="1"/>
</dbReference>
<keyword evidence="12" id="KW-0677">Repeat</keyword>
<name>A0ABD1W776_9LAMI</name>
<comment type="catalytic activity">
    <reaction evidence="21">
        <text>L-seryl-[protein] + ATP = O-phospho-L-seryl-[protein] + ADP + H(+)</text>
        <dbReference type="Rhea" id="RHEA:17989"/>
        <dbReference type="Rhea" id="RHEA-COMP:9863"/>
        <dbReference type="Rhea" id="RHEA-COMP:11604"/>
        <dbReference type="ChEBI" id="CHEBI:15378"/>
        <dbReference type="ChEBI" id="CHEBI:29999"/>
        <dbReference type="ChEBI" id="CHEBI:30616"/>
        <dbReference type="ChEBI" id="CHEBI:83421"/>
        <dbReference type="ChEBI" id="CHEBI:456216"/>
        <dbReference type="EC" id="2.7.11.1"/>
    </reaction>
</comment>
<dbReference type="InterPro" id="IPR001611">
    <property type="entry name" value="Leu-rich_rpt"/>
</dbReference>
<keyword evidence="19" id="KW-0325">Glycoprotein</keyword>
<dbReference type="Pfam" id="PF00560">
    <property type="entry name" value="LRR_1"/>
    <property type="match status" value="6"/>
</dbReference>
<keyword evidence="11 24" id="KW-0732">Signal</keyword>
<dbReference type="Pfam" id="PF00069">
    <property type="entry name" value="Pkinase"/>
    <property type="match status" value="1"/>
</dbReference>
<dbReference type="EC" id="2.7.11.1" evidence="4"/>
<dbReference type="InterPro" id="IPR051809">
    <property type="entry name" value="Plant_receptor-like_S/T_kinase"/>
</dbReference>
<evidence type="ECO:0000256" key="9">
    <source>
        <dbReference type="ARBA" id="ARBA00022679"/>
    </source>
</evidence>
<comment type="similarity">
    <text evidence="3">Belongs to the RLP family.</text>
</comment>
<keyword evidence="6" id="KW-0723">Serine/threonine-protein kinase</keyword>
<keyword evidence="5" id="KW-1003">Cell membrane</keyword>
<organism evidence="26 27">
    <name type="scientific">Forsythia ovata</name>
    <dbReference type="NCBI Taxonomy" id="205694"/>
    <lineage>
        <taxon>Eukaryota</taxon>
        <taxon>Viridiplantae</taxon>
        <taxon>Streptophyta</taxon>
        <taxon>Embryophyta</taxon>
        <taxon>Tracheophyta</taxon>
        <taxon>Spermatophyta</taxon>
        <taxon>Magnoliopsida</taxon>
        <taxon>eudicotyledons</taxon>
        <taxon>Gunneridae</taxon>
        <taxon>Pentapetalae</taxon>
        <taxon>asterids</taxon>
        <taxon>lamiids</taxon>
        <taxon>Lamiales</taxon>
        <taxon>Oleaceae</taxon>
        <taxon>Forsythieae</taxon>
        <taxon>Forsythia</taxon>
    </lineage>
</organism>
<dbReference type="InterPro" id="IPR008271">
    <property type="entry name" value="Ser/Thr_kinase_AS"/>
</dbReference>
<gene>
    <name evidence="26" type="ORF">Fot_14751</name>
</gene>
<keyword evidence="8" id="KW-0433">Leucine-rich repeat</keyword>
<dbReference type="PROSITE" id="PS00107">
    <property type="entry name" value="PROTEIN_KINASE_ATP"/>
    <property type="match status" value="1"/>
</dbReference>
<feature type="binding site" evidence="22">
    <location>
        <position position="729"/>
    </location>
    <ligand>
        <name>ATP</name>
        <dbReference type="ChEBI" id="CHEBI:30616"/>
    </ligand>
</feature>
<feature type="chain" id="PRO_5044850437" description="non-specific serine/threonine protein kinase" evidence="24">
    <location>
        <begin position="29"/>
        <end position="1030"/>
    </location>
</feature>
<evidence type="ECO:0000256" key="12">
    <source>
        <dbReference type="ARBA" id="ARBA00022737"/>
    </source>
</evidence>
<evidence type="ECO:0000256" key="22">
    <source>
        <dbReference type="PROSITE-ProRule" id="PRU10141"/>
    </source>
</evidence>
<keyword evidence="16 23" id="KW-1133">Transmembrane helix</keyword>
<evidence type="ECO:0000256" key="11">
    <source>
        <dbReference type="ARBA" id="ARBA00022729"/>
    </source>
</evidence>
<evidence type="ECO:0000256" key="16">
    <source>
        <dbReference type="ARBA" id="ARBA00022989"/>
    </source>
</evidence>
<evidence type="ECO:0000256" key="18">
    <source>
        <dbReference type="ARBA" id="ARBA00023170"/>
    </source>
</evidence>
<feature type="transmembrane region" description="Helical" evidence="23">
    <location>
        <begin position="643"/>
        <end position="664"/>
    </location>
</feature>
<dbReference type="FunFam" id="3.80.10.10:FF:000288">
    <property type="entry name" value="LRR receptor-like serine/threonine-protein kinase EFR"/>
    <property type="match status" value="1"/>
</dbReference>
<dbReference type="Gene3D" id="3.30.200.20">
    <property type="entry name" value="Phosphorylase Kinase, domain 1"/>
    <property type="match status" value="1"/>
</dbReference>
<dbReference type="SUPFAM" id="SSF56112">
    <property type="entry name" value="Protein kinase-like (PK-like)"/>
    <property type="match status" value="1"/>
</dbReference>
<keyword evidence="13 22" id="KW-0547">Nucleotide-binding</keyword>
<keyword evidence="18" id="KW-0675">Receptor</keyword>
<dbReference type="InterPro" id="IPR000719">
    <property type="entry name" value="Prot_kinase_dom"/>
</dbReference>
<keyword evidence="17 23" id="KW-0472">Membrane</keyword>
<dbReference type="Proteomes" id="UP001604277">
    <property type="component" value="Unassembled WGS sequence"/>
</dbReference>
<evidence type="ECO:0000256" key="7">
    <source>
        <dbReference type="ARBA" id="ARBA00022553"/>
    </source>
</evidence>
<dbReference type="Pfam" id="PF23598">
    <property type="entry name" value="LRR_14"/>
    <property type="match status" value="1"/>
</dbReference>
<dbReference type="InterPro" id="IPR013210">
    <property type="entry name" value="LRR_N_plant-typ"/>
</dbReference>
<evidence type="ECO:0000313" key="27">
    <source>
        <dbReference type="Proteomes" id="UP001604277"/>
    </source>
</evidence>
<evidence type="ECO:0000256" key="24">
    <source>
        <dbReference type="SAM" id="SignalP"/>
    </source>
</evidence>
<dbReference type="EMBL" id="JBFOLJ010000004">
    <property type="protein sequence ID" value="KAL2545518.1"/>
    <property type="molecule type" value="Genomic_DNA"/>
</dbReference>
<evidence type="ECO:0000256" key="17">
    <source>
        <dbReference type="ARBA" id="ARBA00023136"/>
    </source>
</evidence>
<evidence type="ECO:0000256" key="4">
    <source>
        <dbReference type="ARBA" id="ARBA00012513"/>
    </source>
</evidence>
<evidence type="ECO:0000313" key="26">
    <source>
        <dbReference type="EMBL" id="KAL2545518.1"/>
    </source>
</evidence>
<evidence type="ECO:0000256" key="3">
    <source>
        <dbReference type="ARBA" id="ARBA00009592"/>
    </source>
</evidence>
<evidence type="ECO:0000256" key="14">
    <source>
        <dbReference type="ARBA" id="ARBA00022777"/>
    </source>
</evidence>
<evidence type="ECO:0000256" key="21">
    <source>
        <dbReference type="ARBA" id="ARBA00048679"/>
    </source>
</evidence>
<feature type="signal peptide" evidence="24">
    <location>
        <begin position="1"/>
        <end position="28"/>
    </location>
</feature>
<reference evidence="27" key="1">
    <citation type="submission" date="2024-07" db="EMBL/GenBank/DDBJ databases">
        <title>Two chromosome-level genome assemblies of Korean endemic species Abeliophyllum distichum and Forsythia ovata (Oleaceae).</title>
        <authorList>
            <person name="Jang H."/>
        </authorList>
    </citation>
    <scope>NUCLEOTIDE SEQUENCE [LARGE SCALE GENOMIC DNA]</scope>
</reference>
<dbReference type="GO" id="GO:0005886">
    <property type="term" value="C:plasma membrane"/>
    <property type="evidence" value="ECO:0007669"/>
    <property type="project" value="UniProtKB-SubCell"/>
</dbReference>
<evidence type="ECO:0000256" key="10">
    <source>
        <dbReference type="ARBA" id="ARBA00022692"/>
    </source>
</evidence>
<dbReference type="InterPro" id="IPR017441">
    <property type="entry name" value="Protein_kinase_ATP_BS"/>
</dbReference>
<comment type="subcellular location">
    <subcellularLocation>
        <location evidence="1">Cell membrane</location>
        <topology evidence="1">Single-pass type I membrane protein</topology>
    </subcellularLocation>
</comment>
<evidence type="ECO:0000256" key="20">
    <source>
        <dbReference type="ARBA" id="ARBA00047899"/>
    </source>
</evidence>
<keyword evidence="7" id="KW-0597">Phosphoprotein</keyword>
<feature type="domain" description="Protein kinase" evidence="25">
    <location>
        <begin position="700"/>
        <end position="1008"/>
    </location>
</feature>
<dbReference type="GO" id="GO:0005524">
    <property type="term" value="F:ATP binding"/>
    <property type="evidence" value="ECO:0007669"/>
    <property type="project" value="UniProtKB-UniRule"/>
</dbReference>
<dbReference type="InterPro" id="IPR032675">
    <property type="entry name" value="LRR_dom_sf"/>
</dbReference>
<dbReference type="FunFam" id="1.10.510.10:FF:000358">
    <property type="entry name" value="Putative leucine-rich repeat receptor-like serine/threonine-protein kinase"/>
    <property type="match status" value="1"/>
</dbReference>
<dbReference type="SMART" id="SM00220">
    <property type="entry name" value="S_TKc"/>
    <property type="match status" value="1"/>
</dbReference>
<evidence type="ECO:0000259" key="25">
    <source>
        <dbReference type="PROSITE" id="PS50011"/>
    </source>
</evidence>